<dbReference type="Pfam" id="PF07883">
    <property type="entry name" value="Cupin_2"/>
    <property type="match status" value="1"/>
</dbReference>
<dbReference type="OrthoDB" id="1121052at2"/>
<evidence type="ECO:0000313" key="2">
    <source>
        <dbReference type="EMBL" id="ANE04316.1"/>
    </source>
</evidence>
<dbReference type="AlphaFoldDB" id="A0A172QUH3"/>
<keyword evidence="3" id="KW-1185">Reference proteome</keyword>
<dbReference type="InterPro" id="IPR014710">
    <property type="entry name" value="RmlC-like_jellyroll"/>
</dbReference>
<evidence type="ECO:0000313" key="3">
    <source>
        <dbReference type="Proteomes" id="UP000076929"/>
    </source>
</evidence>
<dbReference type="InterPro" id="IPR013096">
    <property type="entry name" value="Cupin_2"/>
</dbReference>
<dbReference type="RefSeq" id="WP_066566444.1">
    <property type="nucleotide sequence ID" value="NZ_CP015622.1"/>
</dbReference>
<gene>
    <name evidence="2" type="ORF">ccrud_08940</name>
</gene>
<accession>A0A172QUH3</accession>
<feature type="domain" description="Cupin type-2" evidence="1">
    <location>
        <begin position="36"/>
        <end position="95"/>
    </location>
</feature>
<dbReference type="KEGG" id="ccjz:ccrud_08940"/>
<dbReference type="STRING" id="1652495.ccrud_08940"/>
<reference evidence="2 3" key="1">
    <citation type="submission" date="2016-05" db="EMBL/GenBank/DDBJ databases">
        <title>Complete genome sequence of Corynebacterium crudilactis, a new Corynebacterium species isolated from raw cow's milk.</title>
        <authorList>
            <person name="Christian R."/>
            <person name="Zimmermann J."/>
            <person name="Lipski A."/>
            <person name="Kalinowski J."/>
        </authorList>
    </citation>
    <scope>NUCLEOTIDE SEQUENCE [LARGE SCALE GENOMIC DNA]</scope>
    <source>
        <strain evidence="2 3">JZ16</strain>
    </source>
</reference>
<proteinExistence type="predicted"/>
<evidence type="ECO:0000259" key="1">
    <source>
        <dbReference type="Pfam" id="PF07883"/>
    </source>
</evidence>
<organism evidence="2 3">
    <name type="scientific">Corynebacterium crudilactis</name>
    <dbReference type="NCBI Taxonomy" id="1652495"/>
    <lineage>
        <taxon>Bacteria</taxon>
        <taxon>Bacillati</taxon>
        <taxon>Actinomycetota</taxon>
        <taxon>Actinomycetes</taxon>
        <taxon>Mycobacteriales</taxon>
        <taxon>Corynebacteriaceae</taxon>
        <taxon>Corynebacterium</taxon>
    </lineage>
</organism>
<dbReference type="Gene3D" id="2.60.120.10">
    <property type="entry name" value="Jelly Rolls"/>
    <property type="match status" value="1"/>
</dbReference>
<dbReference type="SUPFAM" id="SSF51182">
    <property type="entry name" value="RmlC-like cupins"/>
    <property type="match status" value="1"/>
</dbReference>
<dbReference type="CDD" id="cd02230">
    <property type="entry name" value="cupin_HP0902-like"/>
    <property type="match status" value="1"/>
</dbReference>
<name>A0A172QUH3_9CORY</name>
<dbReference type="InterPro" id="IPR011051">
    <property type="entry name" value="RmlC_Cupin_sf"/>
</dbReference>
<dbReference type="EMBL" id="CP015622">
    <property type="protein sequence ID" value="ANE04316.1"/>
    <property type="molecule type" value="Genomic_DNA"/>
</dbReference>
<sequence>MTVFNILHEAPAAQPEKKRPSVKRLLQGDGANLIAFTFSPGQSLPDHRSAHPITVTAFSGQLTFSYGDETHMLNPGVTVHLDAHITHRVDCPEDSTDNAVMLLTMLTGEKH</sequence>
<protein>
    <submittedName>
        <fullName evidence="2">LuxR family transcriptional regulator</fullName>
    </submittedName>
</protein>
<dbReference type="Proteomes" id="UP000076929">
    <property type="component" value="Chromosome"/>
</dbReference>